<name>A0A238WL51_9ACTN</name>
<proteinExistence type="predicted"/>
<dbReference type="AlphaFoldDB" id="A0A238WL51"/>
<accession>A0A238WL51</accession>
<dbReference type="Proteomes" id="UP000198415">
    <property type="component" value="Unassembled WGS sequence"/>
</dbReference>
<dbReference type="RefSeq" id="WP_179276980.1">
    <property type="nucleotide sequence ID" value="NZ_BOMU01000022.1"/>
</dbReference>
<evidence type="ECO:0000256" key="1">
    <source>
        <dbReference type="SAM" id="Coils"/>
    </source>
</evidence>
<organism evidence="2 3">
    <name type="scientific">Actinoplanes regularis</name>
    <dbReference type="NCBI Taxonomy" id="52697"/>
    <lineage>
        <taxon>Bacteria</taxon>
        <taxon>Bacillati</taxon>
        <taxon>Actinomycetota</taxon>
        <taxon>Actinomycetes</taxon>
        <taxon>Micromonosporales</taxon>
        <taxon>Micromonosporaceae</taxon>
        <taxon>Actinoplanes</taxon>
    </lineage>
</organism>
<evidence type="ECO:0000313" key="3">
    <source>
        <dbReference type="Proteomes" id="UP000198415"/>
    </source>
</evidence>
<keyword evidence="1" id="KW-0175">Coiled coil</keyword>
<protein>
    <submittedName>
        <fullName evidence="2">Uncharacterized protein</fullName>
    </submittedName>
</protein>
<feature type="coiled-coil region" evidence="1">
    <location>
        <begin position="7"/>
        <end position="34"/>
    </location>
</feature>
<gene>
    <name evidence="2" type="ORF">SAMN06264365_102661</name>
</gene>
<keyword evidence="3" id="KW-1185">Reference proteome</keyword>
<evidence type="ECO:0000313" key="2">
    <source>
        <dbReference type="EMBL" id="SNR47306.1"/>
    </source>
</evidence>
<reference evidence="2 3" key="1">
    <citation type="submission" date="2017-06" db="EMBL/GenBank/DDBJ databases">
        <authorList>
            <person name="Kim H.J."/>
            <person name="Triplett B.A."/>
        </authorList>
    </citation>
    <scope>NUCLEOTIDE SEQUENCE [LARGE SCALE GENOMIC DNA]</scope>
    <source>
        <strain evidence="2 3">DSM 43151</strain>
    </source>
</reference>
<dbReference type="EMBL" id="FZNR01000002">
    <property type="protein sequence ID" value="SNR47306.1"/>
    <property type="molecule type" value="Genomic_DNA"/>
</dbReference>
<sequence>MTPEIYFELTRQRAGELQREAEEYRRAREVLDGRPRRRLLVRWPAPRSRTA</sequence>